<dbReference type="Gramene" id="CMH091CT">
    <property type="protein sequence ID" value="CMH091CT"/>
    <property type="gene ID" value="CMH091C"/>
</dbReference>
<dbReference type="RefSeq" id="XP_005536062.1">
    <property type="nucleotide sequence ID" value="XM_005536005.1"/>
</dbReference>
<dbReference type="OrthoDB" id="10496576at2759"/>
<reference evidence="2 3" key="2">
    <citation type="journal article" date="2007" name="BMC Biol.">
        <title>A 100%-complete sequence reveals unusually simple genomic features in the hot-spring red alga Cyanidioschyzon merolae.</title>
        <authorList>
            <person name="Nozaki H."/>
            <person name="Takano H."/>
            <person name="Misumi O."/>
            <person name="Terasawa K."/>
            <person name="Matsuzaki M."/>
            <person name="Maruyama S."/>
            <person name="Nishida K."/>
            <person name="Yagisawa F."/>
            <person name="Yoshida Y."/>
            <person name="Fujiwara T."/>
            <person name="Takio S."/>
            <person name="Tamura K."/>
            <person name="Chung S.J."/>
            <person name="Nakamura S."/>
            <person name="Kuroiwa H."/>
            <person name="Tanaka K."/>
            <person name="Sato N."/>
            <person name="Kuroiwa T."/>
        </authorList>
    </citation>
    <scope>NUCLEOTIDE SEQUENCE [LARGE SCALE GENOMIC DNA]</scope>
    <source>
        <strain evidence="2 3">10D</strain>
    </source>
</reference>
<proteinExistence type="predicted"/>
<reference evidence="2 3" key="1">
    <citation type="journal article" date="2004" name="Nature">
        <title>Genome sequence of the ultrasmall unicellular red alga Cyanidioschyzon merolae 10D.</title>
        <authorList>
            <person name="Matsuzaki M."/>
            <person name="Misumi O."/>
            <person name="Shin-i T."/>
            <person name="Maruyama S."/>
            <person name="Takahara M."/>
            <person name="Miyagishima S."/>
            <person name="Mori T."/>
            <person name="Nishida K."/>
            <person name="Yagisawa F."/>
            <person name="Nishida K."/>
            <person name="Yoshida Y."/>
            <person name="Nishimura Y."/>
            <person name="Nakao S."/>
            <person name="Kobayashi T."/>
            <person name="Momoyama Y."/>
            <person name="Higashiyama T."/>
            <person name="Minoda A."/>
            <person name="Sano M."/>
            <person name="Nomoto H."/>
            <person name="Oishi K."/>
            <person name="Hayashi H."/>
            <person name="Ohta F."/>
            <person name="Nishizaka S."/>
            <person name="Haga S."/>
            <person name="Miura S."/>
            <person name="Morishita T."/>
            <person name="Kabeya Y."/>
            <person name="Terasawa K."/>
            <person name="Suzuki Y."/>
            <person name="Ishii Y."/>
            <person name="Asakawa S."/>
            <person name="Takano H."/>
            <person name="Ohta N."/>
            <person name="Kuroiwa H."/>
            <person name="Tanaka K."/>
            <person name="Shimizu N."/>
            <person name="Sugano S."/>
            <person name="Sato N."/>
            <person name="Nozaki H."/>
            <person name="Ogasawara N."/>
            <person name="Kohara Y."/>
            <person name="Kuroiwa T."/>
        </authorList>
    </citation>
    <scope>NUCLEOTIDE SEQUENCE [LARGE SCALE GENOMIC DNA]</scope>
    <source>
        <strain evidence="2 3">10D</strain>
    </source>
</reference>
<dbReference type="KEGG" id="cme:CYME_CMH091C"/>
<evidence type="ECO:0000313" key="2">
    <source>
        <dbReference type="EMBL" id="BAM79776.1"/>
    </source>
</evidence>
<evidence type="ECO:0000313" key="3">
    <source>
        <dbReference type="Proteomes" id="UP000007014"/>
    </source>
</evidence>
<feature type="region of interest" description="Disordered" evidence="1">
    <location>
        <begin position="77"/>
        <end position="113"/>
    </location>
</feature>
<dbReference type="OMA" id="KAMEDPE"/>
<evidence type="ECO:0000256" key="1">
    <source>
        <dbReference type="SAM" id="MobiDB-lite"/>
    </source>
</evidence>
<organism evidence="2 3">
    <name type="scientific">Cyanidioschyzon merolae (strain NIES-3377 / 10D)</name>
    <name type="common">Unicellular red alga</name>
    <dbReference type="NCBI Taxonomy" id="280699"/>
    <lineage>
        <taxon>Eukaryota</taxon>
        <taxon>Rhodophyta</taxon>
        <taxon>Bangiophyceae</taxon>
        <taxon>Cyanidiales</taxon>
        <taxon>Cyanidiaceae</taxon>
        <taxon>Cyanidioschyzon</taxon>
    </lineage>
</organism>
<dbReference type="HOGENOM" id="CLU_910175_0_0_1"/>
<name>M1UQI4_CYAM1</name>
<dbReference type="Proteomes" id="UP000007014">
    <property type="component" value="Chromosome 8"/>
</dbReference>
<protein>
    <submittedName>
        <fullName evidence="2">Uncharacterized protein</fullName>
    </submittedName>
</protein>
<dbReference type="EMBL" id="AP006490">
    <property type="protein sequence ID" value="BAM79776.1"/>
    <property type="molecule type" value="Genomic_DNA"/>
</dbReference>
<keyword evidence="3" id="KW-1185">Reference proteome</keyword>
<accession>M1UQI4</accession>
<sequence>MSRNCARVCVRHVGTGRAEVLDEVDLTGEHGLEALRQRLEQVFAVPVACQRLRAGVPPRLVETAADIQPLDTILLESTVPETPHHRRRPSTNTNTASRNRKRPVGTRGAKQLATDAAIQPAEATAALGTQLVNALSGSAGSAREAQAFRRALREARTEHDQEVRAADRYRAALARSYHVVREESDHADTGASGNASRFWIVQYPKMGARTAMHEDTHVRSLPVDVLREIIREVYGMPPEHRENLRPAKMAQVSPLVFWNVVEYWWRLDHGHQPRLEDALCTLLPTLDWQWLRTRRRTPSQKRFRSL</sequence>
<gene>
    <name evidence="2" type="ORF">CYME_CMH091C</name>
</gene>
<dbReference type="AlphaFoldDB" id="M1UQI4"/>
<dbReference type="GeneID" id="16993419"/>